<proteinExistence type="predicted"/>
<keyword evidence="1" id="KW-0732">Signal</keyword>
<accession>A0AAN5I0R7</accession>
<dbReference type="PANTHER" id="PTHR34722">
    <property type="entry name" value="HOMOLOG OF ODR-2 (TWO)-RELATED"/>
    <property type="match status" value="1"/>
</dbReference>
<keyword evidence="3" id="KW-1185">Reference proteome</keyword>
<evidence type="ECO:0008006" key="4">
    <source>
        <dbReference type="Google" id="ProtNLM"/>
    </source>
</evidence>
<gene>
    <name evidence="2" type="ORF">PMAYCL1PPCAC_17281</name>
</gene>
<organism evidence="2 3">
    <name type="scientific">Pristionchus mayeri</name>
    <dbReference type="NCBI Taxonomy" id="1317129"/>
    <lineage>
        <taxon>Eukaryota</taxon>
        <taxon>Metazoa</taxon>
        <taxon>Ecdysozoa</taxon>
        <taxon>Nematoda</taxon>
        <taxon>Chromadorea</taxon>
        <taxon>Rhabditida</taxon>
        <taxon>Rhabditina</taxon>
        <taxon>Diplogasteromorpha</taxon>
        <taxon>Diplogasteroidea</taxon>
        <taxon>Neodiplogasteridae</taxon>
        <taxon>Pristionchus</taxon>
    </lineage>
</organism>
<evidence type="ECO:0000313" key="2">
    <source>
        <dbReference type="EMBL" id="GMR47086.1"/>
    </source>
</evidence>
<protein>
    <recommendedName>
        <fullName evidence="4">Hot-9</fullName>
    </recommendedName>
</protein>
<evidence type="ECO:0000256" key="1">
    <source>
        <dbReference type="SAM" id="SignalP"/>
    </source>
</evidence>
<dbReference type="InterPro" id="IPR010558">
    <property type="entry name" value="Ly-6-related"/>
</dbReference>
<dbReference type="PANTHER" id="PTHR34722:SF2">
    <property type="entry name" value="HOMOLOG OF ODR-2 (TWO)"/>
    <property type="match status" value="1"/>
</dbReference>
<dbReference type="Pfam" id="PF06579">
    <property type="entry name" value="Ly-6_related"/>
    <property type="match status" value="1"/>
</dbReference>
<evidence type="ECO:0000313" key="3">
    <source>
        <dbReference type="Proteomes" id="UP001328107"/>
    </source>
</evidence>
<sequence>MILIPLLLLLIKATHQLRVQSGGVYKREDAPGSSFRCFSCMSRYYGATWKFIGYNRIYMEPRAFTDDCQDPTGRGSDVPYTICPDKFNCVTLVEEIRLGVGAKGYIRGCWSNIFIYGFNRTGYAGALASHQFCRPFNLSSLVAGGRPLDTDMQVCSCAGNLCNAGTVNASPSPLCSPMIYLLLLILAILLL</sequence>
<dbReference type="Proteomes" id="UP001328107">
    <property type="component" value="Unassembled WGS sequence"/>
</dbReference>
<feature type="signal peptide" evidence="1">
    <location>
        <begin position="1"/>
        <end position="16"/>
    </location>
</feature>
<dbReference type="AlphaFoldDB" id="A0AAN5I0R7"/>
<feature type="chain" id="PRO_5042900048" description="Hot-9" evidence="1">
    <location>
        <begin position="17"/>
        <end position="191"/>
    </location>
</feature>
<dbReference type="GO" id="GO:1990834">
    <property type="term" value="P:response to odorant"/>
    <property type="evidence" value="ECO:0007669"/>
    <property type="project" value="TreeGrafter"/>
</dbReference>
<reference evidence="3" key="1">
    <citation type="submission" date="2022-10" db="EMBL/GenBank/DDBJ databases">
        <title>Genome assembly of Pristionchus species.</title>
        <authorList>
            <person name="Yoshida K."/>
            <person name="Sommer R.J."/>
        </authorList>
    </citation>
    <scope>NUCLEOTIDE SEQUENCE [LARGE SCALE GENOMIC DNA]</scope>
    <source>
        <strain evidence="3">RS5460</strain>
    </source>
</reference>
<name>A0AAN5I0R7_9BILA</name>
<dbReference type="GO" id="GO:0043025">
    <property type="term" value="C:neuronal cell body"/>
    <property type="evidence" value="ECO:0007669"/>
    <property type="project" value="TreeGrafter"/>
</dbReference>
<dbReference type="GO" id="GO:0030424">
    <property type="term" value="C:axon"/>
    <property type="evidence" value="ECO:0007669"/>
    <property type="project" value="TreeGrafter"/>
</dbReference>
<dbReference type="EMBL" id="BTRK01000004">
    <property type="protein sequence ID" value="GMR47086.1"/>
    <property type="molecule type" value="Genomic_DNA"/>
</dbReference>
<comment type="caution">
    <text evidence="2">The sequence shown here is derived from an EMBL/GenBank/DDBJ whole genome shotgun (WGS) entry which is preliminary data.</text>
</comment>
<dbReference type="GO" id="GO:0042048">
    <property type="term" value="P:olfactory behavior"/>
    <property type="evidence" value="ECO:0007669"/>
    <property type="project" value="TreeGrafter"/>
</dbReference>